<dbReference type="Gene3D" id="1.10.10.10">
    <property type="entry name" value="Winged helix-like DNA-binding domain superfamily/Winged helix DNA-binding domain"/>
    <property type="match status" value="1"/>
</dbReference>
<dbReference type="InterPro" id="IPR052509">
    <property type="entry name" value="Metal_resp_DNA-bind_regulator"/>
</dbReference>
<accession>A0ABP7F850</accession>
<dbReference type="EMBL" id="BAABDD010000004">
    <property type="protein sequence ID" value="GAA3732956.1"/>
    <property type="molecule type" value="Genomic_DNA"/>
</dbReference>
<name>A0ABP7F850_9ACTN</name>
<protein>
    <submittedName>
        <fullName evidence="4">PadR family transcriptional regulator</fullName>
    </submittedName>
</protein>
<dbReference type="PANTHER" id="PTHR33169:SF26">
    <property type="entry name" value="CONSERVED PROTEIN"/>
    <property type="match status" value="1"/>
</dbReference>
<dbReference type="RefSeq" id="WP_344968141.1">
    <property type="nucleotide sequence ID" value="NZ_BAABDD010000004.1"/>
</dbReference>
<dbReference type="InterPro" id="IPR036388">
    <property type="entry name" value="WH-like_DNA-bd_sf"/>
</dbReference>
<organism evidence="4 5">
    <name type="scientific">Salinactinospora qingdaonensis</name>
    <dbReference type="NCBI Taxonomy" id="702744"/>
    <lineage>
        <taxon>Bacteria</taxon>
        <taxon>Bacillati</taxon>
        <taxon>Actinomycetota</taxon>
        <taxon>Actinomycetes</taxon>
        <taxon>Streptosporangiales</taxon>
        <taxon>Nocardiopsidaceae</taxon>
        <taxon>Salinactinospora</taxon>
    </lineage>
</organism>
<feature type="compositionally biased region" description="Pro residues" evidence="2">
    <location>
        <begin position="198"/>
        <end position="207"/>
    </location>
</feature>
<evidence type="ECO:0000259" key="3">
    <source>
        <dbReference type="Pfam" id="PF03551"/>
    </source>
</evidence>
<sequence length="207" mass="23273">MSASRARVLELAVLGALNEAPLHGYELRKHLNGELGAFRAFSYGSLYPCLRDLLRRGLVREVTGDPPSGRGRRSRIVYQLTPSGKAWLERLLAEPGPATLDDACFGVHFSLFCHTSSDVRLRILEGRRKRMQERLEWLRERVRTAAARGDDYGIELHRHGAESVEREMYWLDDLIVRERGRAGQAEMEGSATLQARPGAPPPADRSV</sequence>
<reference evidence="5" key="1">
    <citation type="journal article" date="2019" name="Int. J. Syst. Evol. Microbiol.">
        <title>The Global Catalogue of Microorganisms (GCM) 10K type strain sequencing project: providing services to taxonomists for standard genome sequencing and annotation.</title>
        <authorList>
            <consortium name="The Broad Institute Genomics Platform"/>
            <consortium name="The Broad Institute Genome Sequencing Center for Infectious Disease"/>
            <person name="Wu L."/>
            <person name="Ma J."/>
        </authorList>
    </citation>
    <scope>NUCLEOTIDE SEQUENCE [LARGE SCALE GENOMIC DNA]</scope>
    <source>
        <strain evidence="5">JCM 17137</strain>
    </source>
</reference>
<dbReference type="Pfam" id="PF03551">
    <property type="entry name" value="PadR"/>
    <property type="match status" value="1"/>
</dbReference>
<evidence type="ECO:0000256" key="2">
    <source>
        <dbReference type="SAM" id="MobiDB-lite"/>
    </source>
</evidence>
<keyword evidence="1" id="KW-0175">Coiled coil</keyword>
<dbReference type="InterPro" id="IPR036390">
    <property type="entry name" value="WH_DNA-bd_sf"/>
</dbReference>
<feature type="region of interest" description="Disordered" evidence="2">
    <location>
        <begin position="183"/>
        <end position="207"/>
    </location>
</feature>
<feature type="domain" description="Transcription regulator PadR N-terminal" evidence="3">
    <location>
        <begin position="13"/>
        <end position="89"/>
    </location>
</feature>
<feature type="coiled-coil region" evidence="1">
    <location>
        <begin position="121"/>
        <end position="148"/>
    </location>
</feature>
<proteinExistence type="predicted"/>
<evidence type="ECO:0000313" key="4">
    <source>
        <dbReference type="EMBL" id="GAA3732956.1"/>
    </source>
</evidence>
<dbReference type="SUPFAM" id="SSF46785">
    <property type="entry name" value="Winged helix' DNA-binding domain"/>
    <property type="match status" value="1"/>
</dbReference>
<keyword evidence="5" id="KW-1185">Reference proteome</keyword>
<dbReference type="PANTHER" id="PTHR33169">
    <property type="entry name" value="PADR-FAMILY TRANSCRIPTIONAL REGULATOR"/>
    <property type="match status" value="1"/>
</dbReference>
<dbReference type="InterPro" id="IPR005149">
    <property type="entry name" value="Tscrpt_reg_PadR_N"/>
</dbReference>
<gene>
    <name evidence="4" type="ORF">GCM10022402_11840</name>
</gene>
<evidence type="ECO:0000256" key="1">
    <source>
        <dbReference type="SAM" id="Coils"/>
    </source>
</evidence>
<evidence type="ECO:0000313" key="5">
    <source>
        <dbReference type="Proteomes" id="UP001500908"/>
    </source>
</evidence>
<comment type="caution">
    <text evidence="4">The sequence shown here is derived from an EMBL/GenBank/DDBJ whole genome shotgun (WGS) entry which is preliminary data.</text>
</comment>
<dbReference type="Proteomes" id="UP001500908">
    <property type="component" value="Unassembled WGS sequence"/>
</dbReference>